<name>A0A1T5GJ29_9FLAO</name>
<keyword evidence="8" id="KW-1185">Reference proteome</keyword>
<dbReference type="Pfam" id="PF01699">
    <property type="entry name" value="Na_Ca_ex"/>
    <property type="match status" value="2"/>
</dbReference>
<evidence type="ECO:0000256" key="5">
    <source>
        <dbReference type="SAM" id="Phobius"/>
    </source>
</evidence>
<reference evidence="7 8" key="1">
    <citation type="submission" date="2017-02" db="EMBL/GenBank/DDBJ databases">
        <authorList>
            <person name="Peterson S.W."/>
        </authorList>
    </citation>
    <scope>NUCLEOTIDE SEQUENCE [LARGE SCALE GENOMIC DNA]</scope>
    <source>
        <strain evidence="7 8">DSM 22323</strain>
    </source>
</reference>
<evidence type="ECO:0000256" key="3">
    <source>
        <dbReference type="ARBA" id="ARBA00022989"/>
    </source>
</evidence>
<feature type="transmembrane region" description="Helical" evidence="5">
    <location>
        <begin position="151"/>
        <end position="173"/>
    </location>
</feature>
<dbReference type="GO" id="GO:0015385">
    <property type="term" value="F:sodium:proton antiporter activity"/>
    <property type="evidence" value="ECO:0007669"/>
    <property type="project" value="TreeGrafter"/>
</dbReference>
<dbReference type="EMBL" id="FUYZ01000012">
    <property type="protein sequence ID" value="SKC08330.1"/>
    <property type="molecule type" value="Genomic_DNA"/>
</dbReference>
<evidence type="ECO:0000313" key="7">
    <source>
        <dbReference type="EMBL" id="SKC08330.1"/>
    </source>
</evidence>
<dbReference type="InterPro" id="IPR052946">
    <property type="entry name" value="Alkaline_pH_Ca-Antiporter"/>
</dbReference>
<keyword evidence="4 5" id="KW-0472">Membrane</keyword>
<organism evidence="7 8">
    <name type="scientific">Soonwooa buanensis</name>
    <dbReference type="NCBI Taxonomy" id="619805"/>
    <lineage>
        <taxon>Bacteria</taxon>
        <taxon>Pseudomonadati</taxon>
        <taxon>Bacteroidota</taxon>
        <taxon>Flavobacteriia</taxon>
        <taxon>Flavobacteriales</taxon>
        <taxon>Weeksellaceae</taxon>
        <taxon>Chryseobacterium group</taxon>
        <taxon>Soonwooa</taxon>
    </lineage>
</organism>
<feature type="transmembrane region" description="Helical" evidence="5">
    <location>
        <begin position="248"/>
        <end position="266"/>
    </location>
</feature>
<dbReference type="GO" id="GO:0015386">
    <property type="term" value="F:potassium:proton antiporter activity"/>
    <property type="evidence" value="ECO:0007669"/>
    <property type="project" value="TreeGrafter"/>
</dbReference>
<feature type="transmembrane region" description="Helical" evidence="5">
    <location>
        <begin position="286"/>
        <end position="306"/>
    </location>
</feature>
<dbReference type="AlphaFoldDB" id="A0A1T5GJ29"/>
<feature type="transmembrane region" description="Helical" evidence="5">
    <location>
        <begin position="118"/>
        <end position="139"/>
    </location>
</feature>
<feature type="transmembrane region" description="Helical" evidence="5">
    <location>
        <begin position="346"/>
        <end position="364"/>
    </location>
</feature>
<feature type="transmembrane region" description="Helical" evidence="5">
    <location>
        <begin position="376"/>
        <end position="393"/>
    </location>
</feature>
<dbReference type="InterPro" id="IPR004837">
    <property type="entry name" value="NaCa_Exmemb"/>
</dbReference>
<dbReference type="PANTHER" id="PTHR37958">
    <property type="entry name" value="SODIUM-POTASSIUM/PROTON ANTIPORTER CHAA"/>
    <property type="match status" value="1"/>
</dbReference>
<evidence type="ECO:0000256" key="2">
    <source>
        <dbReference type="ARBA" id="ARBA00022692"/>
    </source>
</evidence>
<evidence type="ECO:0000256" key="4">
    <source>
        <dbReference type="ARBA" id="ARBA00023136"/>
    </source>
</evidence>
<feature type="transmembrane region" description="Helical" evidence="5">
    <location>
        <begin position="50"/>
        <end position="70"/>
    </location>
</feature>
<keyword evidence="2 5" id="KW-0812">Transmembrane</keyword>
<feature type="domain" description="Sodium/calcium exchanger membrane region" evidence="6">
    <location>
        <begin position="51"/>
        <end position="205"/>
    </location>
</feature>
<comment type="subcellular location">
    <subcellularLocation>
        <location evidence="1">Membrane</location>
        <topology evidence="1">Multi-pass membrane protein</topology>
    </subcellularLocation>
</comment>
<sequence>MSGTNKIKQMSLKDIMPSKTRILLILIWLIVIGFSFFGHSILGDSMSPRVATLVFLVLLVTIIAAAFGVVKEADELAYKLGEPYGTLILTLAIVSIEVVLIAAVMLGPGEVATIGKDSIFSVMMIIMNLVIGLCILLGGKKYGEQEYNSQGTMSYIAMIIMLGGLSMLLPNFIQGAGGGVFTNVQAVSLSVFIVILYGFFLAFQVKGYSHLYIQPKAGFMEVPYQERLSISKSDEKNSSLTKEDKKEIWIRVVVLILMILPIVLLSHNMAKVVNYGIKAANLPPQLGGVLIAFIVFTPESITSVKATLNNEFQRAINLCHGAFVSTVGLTVPAVLTIGLITGKTVLFGLTSTETILFIITLLLSIKTFAGKRTTPFVGIMHLVLFATFILLIFNP</sequence>
<dbReference type="PANTHER" id="PTHR37958:SF1">
    <property type="entry name" value="SODIUM-POTASSIUM_PROTON ANTIPORTER CHAA"/>
    <property type="match status" value="1"/>
</dbReference>
<proteinExistence type="predicted"/>
<protein>
    <submittedName>
        <fullName evidence="7">Ca2+:H+ antiporter</fullName>
    </submittedName>
</protein>
<evidence type="ECO:0000256" key="1">
    <source>
        <dbReference type="ARBA" id="ARBA00004141"/>
    </source>
</evidence>
<accession>A0A1T5GJ29</accession>
<feature type="transmembrane region" description="Helical" evidence="5">
    <location>
        <begin position="318"/>
        <end position="340"/>
    </location>
</feature>
<feature type="transmembrane region" description="Helical" evidence="5">
    <location>
        <begin position="82"/>
        <end position="106"/>
    </location>
</feature>
<keyword evidence="3 5" id="KW-1133">Transmembrane helix</keyword>
<evidence type="ECO:0000259" key="6">
    <source>
        <dbReference type="Pfam" id="PF01699"/>
    </source>
</evidence>
<feature type="transmembrane region" description="Helical" evidence="5">
    <location>
        <begin position="185"/>
        <end position="203"/>
    </location>
</feature>
<dbReference type="RefSeq" id="WP_079668119.1">
    <property type="nucleotide sequence ID" value="NZ_FUYZ01000012.1"/>
</dbReference>
<dbReference type="OrthoDB" id="9787814at2"/>
<feature type="domain" description="Sodium/calcium exchanger membrane region" evidence="6">
    <location>
        <begin position="252"/>
        <end position="393"/>
    </location>
</feature>
<dbReference type="Proteomes" id="UP000191112">
    <property type="component" value="Unassembled WGS sequence"/>
</dbReference>
<feature type="transmembrane region" description="Helical" evidence="5">
    <location>
        <begin position="21"/>
        <end position="38"/>
    </location>
</feature>
<dbReference type="GO" id="GO:0005886">
    <property type="term" value="C:plasma membrane"/>
    <property type="evidence" value="ECO:0007669"/>
    <property type="project" value="TreeGrafter"/>
</dbReference>
<evidence type="ECO:0000313" key="8">
    <source>
        <dbReference type="Proteomes" id="UP000191112"/>
    </source>
</evidence>
<gene>
    <name evidence="7" type="ORF">SAMN05660477_02902</name>
</gene>